<keyword evidence="2" id="KW-1185">Reference proteome</keyword>
<accession>A0AAN7M0E3</accession>
<evidence type="ECO:0000313" key="1">
    <source>
        <dbReference type="EMBL" id="KAK4788091.1"/>
    </source>
</evidence>
<sequence>MEGVSSTVYRGLTGYWARTRRGYRRLGGGADPACRRRKLQFRWRRIKVAPRVKLIIRSPKRLLTWLRDAYVKMMMRLASSRVCSSGYGCYVADAGISSFGKAPLKEYDKKMIIEIYKSLMLAQSGDARTAIVVRPK</sequence>
<gene>
    <name evidence="1" type="ORF">SAY86_019410</name>
</gene>
<dbReference type="EMBL" id="JAXQNO010000011">
    <property type="protein sequence ID" value="KAK4788091.1"/>
    <property type="molecule type" value="Genomic_DNA"/>
</dbReference>
<reference evidence="1 2" key="1">
    <citation type="journal article" date="2023" name="Hortic Res">
        <title>Pangenome of water caltrop reveals structural variations and asymmetric subgenome divergence after allopolyploidization.</title>
        <authorList>
            <person name="Zhang X."/>
            <person name="Chen Y."/>
            <person name="Wang L."/>
            <person name="Yuan Y."/>
            <person name="Fang M."/>
            <person name="Shi L."/>
            <person name="Lu R."/>
            <person name="Comes H.P."/>
            <person name="Ma Y."/>
            <person name="Chen Y."/>
            <person name="Huang G."/>
            <person name="Zhou Y."/>
            <person name="Zheng Z."/>
            <person name="Qiu Y."/>
        </authorList>
    </citation>
    <scope>NUCLEOTIDE SEQUENCE [LARGE SCALE GENOMIC DNA]</scope>
    <source>
        <strain evidence="1">F231</strain>
    </source>
</reference>
<comment type="caution">
    <text evidence="1">The sequence shown here is derived from an EMBL/GenBank/DDBJ whole genome shotgun (WGS) entry which is preliminary data.</text>
</comment>
<dbReference type="PANTHER" id="PTHR33702">
    <property type="entry name" value="BNAA09G40010D PROTEIN"/>
    <property type="match status" value="1"/>
</dbReference>
<evidence type="ECO:0000313" key="2">
    <source>
        <dbReference type="Proteomes" id="UP001346149"/>
    </source>
</evidence>
<protein>
    <submittedName>
        <fullName evidence="1">Uncharacterized protein</fullName>
    </submittedName>
</protein>
<dbReference type="AlphaFoldDB" id="A0AAN7M0E3"/>
<organism evidence="1 2">
    <name type="scientific">Trapa natans</name>
    <name type="common">Water chestnut</name>
    <dbReference type="NCBI Taxonomy" id="22666"/>
    <lineage>
        <taxon>Eukaryota</taxon>
        <taxon>Viridiplantae</taxon>
        <taxon>Streptophyta</taxon>
        <taxon>Embryophyta</taxon>
        <taxon>Tracheophyta</taxon>
        <taxon>Spermatophyta</taxon>
        <taxon>Magnoliopsida</taxon>
        <taxon>eudicotyledons</taxon>
        <taxon>Gunneridae</taxon>
        <taxon>Pentapetalae</taxon>
        <taxon>rosids</taxon>
        <taxon>malvids</taxon>
        <taxon>Myrtales</taxon>
        <taxon>Lythraceae</taxon>
        <taxon>Trapa</taxon>
    </lineage>
</organism>
<name>A0AAN7M0E3_TRANT</name>
<proteinExistence type="predicted"/>
<dbReference type="PANTHER" id="PTHR33702:SF5">
    <property type="entry name" value="OS01G0308600 PROTEIN"/>
    <property type="match status" value="1"/>
</dbReference>
<dbReference type="Proteomes" id="UP001346149">
    <property type="component" value="Unassembled WGS sequence"/>
</dbReference>